<dbReference type="EMBL" id="LBWE01000001">
    <property type="protein sequence ID" value="KKR02246.1"/>
    <property type="molecule type" value="Genomic_DNA"/>
</dbReference>
<comment type="subcellular location">
    <subcellularLocation>
        <location evidence="1">Cell membrane</location>
        <topology evidence="1">Multi-pass membrane protein</topology>
    </subcellularLocation>
</comment>
<dbReference type="GO" id="GO:0022857">
    <property type="term" value="F:transmembrane transporter activity"/>
    <property type="evidence" value="ECO:0007669"/>
    <property type="project" value="InterPro"/>
</dbReference>
<evidence type="ECO:0000256" key="3">
    <source>
        <dbReference type="ARBA" id="ARBA00022475"/>
    </source>
</evidence>
<accession>A0A837HTK3</accession>
<keyword evidence="5" id="KW-0029">Amino-acid transport</keyword>
<evidence type="ECO:0000256" key="1">
    <source>
        <dbReference type="ARBA" id="ARBA00004651"/>
    </source>
</evidence>
<dbReference type="PANTHER" id="PTHR11795:SF449">
    <property type="entry name" value="BRANCHED-CHAIN AMINO ACID TRANSPORT PERMEASE PROTEIN LIVH-RELATED"/>
    <property type="match status" value="1"/>
</dbReference>
<dbReference type="CDD" id="cd06582">
    <property type="entry name" value="TM_PBP1_LivH_like"/>
    <property type="match status" value="1"/>
</dbReference>
<feature type="transmembrane region" description="Helical" evidence="9">
    <location>
        <begin position="94"/>
        <end position="115"/>
    </location>
</feature>
<dbReference type="Proteomes" id="UP000033998">
    <property type="component" value="Unassembled WGS sequence"/>
</dbReference>
<reference evidence="10 11" key="1">
    <citation type="journal article" date="2015" name="Nature">
        <title>rRNA introns, odd ribosomes, and small enigmatic genomes across a large radiation of phyla.</title>
        <authorList>
            <person name="Brown C.T."/>
            <person name="Hug L.A."/>
            <person name="Thomas B.C."/>
            <person name="Sharon I."/>
            <person name="Castelle C.J."/>
            <person name="Singh A."/>
            <person name="Wilkins M.J."/>
            <person name="Williams K.H."/>
            <person name="Banfield J.F."/>
        </authorList>
    </citation>
    <scope>NUCLEOTIDE SEQUENCE [LARGE SCALE GENOMIC DNA]</scope>
</reference>
<dbReference type="Pfam" id="PF02653">
    <property type="entry name" value="BPD_transp_2"/>
    <property type="match status" value="1"/>
</dbReference>
<name>A0A837HTK3_9BACT</name>
<keyword evidence="6 9" id="KW-1133">Transmembrane helix</keyword>
<evidence type="ECO:0000313" key="11">
    <source>
        <dbReference type="Proteomes" id="UP000033998"/>
    </source>
</evidence>
<dbReference type="InterPro" id="IPR052157">
    <property type="entry name" value="BCAA_transport_permease"/>
</dbReference>
<sequence length="287" mass="31432">MVLWQLLLYTLSAWMYYSLLAIGFGFTLRSIKFFNFSYGGAFLVGSYMAFFLYRMLGINFFVSILCSFAISGLYLLLCYKFVFSILLRRKAKTLVSLIASFGLLAATSAGLGMLFGNQLSLAARKLSDIYTIDILGASLNIVQVLSITVTPVIIFFLAYLRRKTRFGVAMRAIEDDSEVAELVGISKEGTLMKIFFLSGMIGGFAGIIQALDLGNIPASGLLIMLPTVVASVVGGMWSFWGGILGAFILAVAQQLTVVFFGGDWIQAVPFAILIIILFIKPEGILKR</sequence>
<evidence type="ECO:0000256" key="2">
    <source>
        <dbReference type="ARBA" id="ARBA00022448"/>
    </source>
</evidence>
<dbReference type="AlphaFoldDB" id="A0A837HTK3"/>
<feature type="transmembrane region" description="Helical" evidence="9">
    <location>
        <begin position="6"/>
        <end position="26"/>
    </location>
</feature>
<gene>
    <name evidence="10" type="ORF">UT27_C0001G0024</name>
</gene>
<evidence type="ECO:0000256" key="4">
    <source>
        <dbReference type="ARBA" id="ARBA00022692"/>
    </source>
</evidence>
<feature type="transmembrane region" description="Helical" evidence="9">
    <location>
        <begin position="257"/>
        <end position="279"/>
    </location>
</feature>
<evidence type="ECO:0000313" key="10">
    <source>
        <dbReference type="EMBL" id="KKR02246.1"/>
    </source>
</evidence>
<proteinExistence type="inferred from homology"/>
<keyword evidence="4 9" id="KW-0812">Transmembrane</keyword>
<evidence type="ECO:0000256" key="5">
    <source>
        <dbReference type="ARBA" id="ARBA00022970"/>
    </source>
</evidence>
<evidence type="ECO:0000256" key="9">
    <source>
        <dbReference type="SAM" id="Phobius"/>
    </source>
</evidence>
<keyword evidence="2" id="KW-0813">Transport</keyword>
<feature type="transmembrane region" description="Helical" evidence="9">
    <location>
        <begin position="135"/>
        <end position="160"/>
    </location>
</feature>
<protein>
    <submittedName>
        <fullName evidence="10">Inner-membrane translocator</fullName>
    </submittedName>
</protein>
<evidence type="ECO:0000256" key="6">
    <source>
        <dbReference type="ARBA" id="ARBA00022989"/>
    </source>
</evidence>
<keyword evidence="7 9" id="KW-0472">Membrane</keyword>
<dbReference type="GO" id="GO:0005886">
    <property type="term" value="C:plasma membrane"/>
    <property type="evidence" value="ECO:0007669"/>
    <property type="project" value="UniProtKB-SubCell"/>
</dbReference>
<evidence type="ECO:0000256" key="7">
    <source>
        <dbReference type="ARBA" id="ARBA00023136"/>
    </source>
</evidence>
<comment type="caution">
    <text evidence="10">The sequence shown here is derived from an EMBL/GenBank/DDBJ whole genome shotgun (WGS) entry which is preliminary data.</text>
</comment>
<keyword evidence="3" id="KW-1003">Cell membrane</keyword>
<dbReference type="InterPro" id="IPR001851">
    <property type="entry name" value="ABC_transp_permease"/>
</dbReference>
<evidence type="ECO:0000256" key="8">
    <source>
        <dbReference type="ARBA" id="ARBA00037998"/>
    </source>
</evidence>
<feature type="transmembrane region" description="Helical" evidence="9">
    <location>
        <begin position="33"/>
        <end position="52"/>
    </location>
</feature>
<feature type="transmembrane region" description="Helical" evidence="9">
    <location>
        <begin position="223"/>
        <end position="250"/>
    </location>
</feature>
<dbReference type="PANTHER" id="PTHR11795">
    <property type="entry name" value="BRANCHED-CHAIN AMINO ACID TRANSPORT SYSTEM PERMEASE PROTEIN LIVH"/>
    <property type="match status" value="1"/>
</dbReference>
<feature type="transmembrane region" description="Helical" evidence="9">
    <location>
        <begin position="58"/>
        <end position="82"/>
    </location>
</feature>
<feature type="transmembrane region" description="Helical" evidence="9">
    <location>
        <begin position="194"/>
        <end position="211"/>
    </location>
</feature>
<dbReference type="GO" id="GO:0006865">
    <property type="term" value="P:amino acid transport"/>
    <property type="evidence" value="ECO:0007669"/>
    <property type="project" value="UniProtKB-KW"/>
</dbReference>
<organism evidence="10 11">
    <name type="scientific">Candidatus Nomurabacteria bacterium GW2011_GWD2_39_12</name>
    <dbReference type="NCBI Taxonomy" id="1618759"/>
    <lineage>
        <taxon>Bacteria</taxon>
        <taxon>Candidatus Nomuraibacteriota</taxon>
    </lineage>
</organism>
<comment type="similarity">
    <text evidence="8">Belongs to the binding-protein-dependent transport system permease family. LivHM subfamily.</text>
</comment>